<feature type="compositionally biased region" description="Low complexity" evidence="2">
    <location>
        <begin position="265"/>
        <end position="275"/>
    </location>
</feature>
<evidence type="ECO:0000313" key="3">
    <source>
        <dbReference type="EMBL" id="TQJ14609.1"/>
    </source>
</evidence>
<sequence>MTTFQESDHPRSGDGRFAPSSSSESSAVLEQAPTPVGWHADNTDGVPDVNGRPFAEVFAEHFKPLDDFESEHGEYAPAERVTAERLMEHAGLAGRNFGRMRGISVELRQDDWTEEETGPFLVVHTRNGSGNREHYGEDTEPGPACDCTGCVQTYQIPGYPGYVDDEDDDGDYTYANNFFELPTLPPDGDYPTDTAQRLQLDELKRARELVQTGALRPWHFLARRTDRDPKQRWWPGFSQPSDLQRATKERDSVLEQLQAEQQAFATATPPAVRPTVRTRPKIGSRGQTLRTRQPIRVPRFSIAKKELDQAAADLAEHERKKAELDATLAMASLPPAAADVIRKERESLAKYADRSRTAAFDDAQYRHDMAWFEAANTIASLSDLAQRQSERVERLTAAERRDSDYNWRNWPGDRDSYERWNADHGLTENGEKP</sequence>
<feature type="compositionally biased region" description="Basic and acidic residues" evidence="2">
    <location>
        <begin position="1"/>
        <end position="14"/>
    </location>
</feature>
<proteinExistence type="predicted"/>
<dbReference type="RefSeq" id="WP_141928399.1">
    <property type="nucleotide sequence ID" value="NZ_BAABCI010000003.1"/>
</dbReference>
<feature type="region of interest" description="Disordered" evidence="2">
    <location>
        <begin position="265"/>
        <end position="288"/>
    </location>
</feature>
<keyword evidence="1" id="KW-0175">Coiled coil</keyword>
<evidence type="ECO:0000256" key="1">
    <source>
        <dbReference type="SAM" id="Coils"/>
    </source>
</evidence>
<name>A0A542EH18_9MICO</name>
<evidence type="ECO:0000313" key="4">
    <source>
        <dbReference type="Proteomes" id="UP000320806"/>
    </source>
</evidence>
<dbReference type="OrthoDB" id="5150374at2"/>
<evidence type="ECO:0000256" key="2">
    <source>
        <dbReference type="SAM" id="MobiDB-lite"/>
    </source>
</evidence>
<gene>
    <name evidence="3" type="ORF">FB459_2078</name>
</gene>
<feature type="coiled-coil region" evidence="1">
    <location>
        <begin position="300"/>
        <end position="327"/>
    </location>
</feature>
<accession>A0A542EH18</accession>
<reference evidence="3 4" key="1">
    <citation type="submission" date="2019-06" db="EMBL/GenBank/DDBJ databases">
        <title>Sequencing the genomes of 1000 actinobacteria strains.</title>
        <authorList>
            <person name="Klenk H.-P."/>
        </authorList>
    </citation>
    <scope>NUCLEOTIDE SEQUENCE [LARGE SCALE GENOMIC DNA]</scope>
    <source>
        <strain evidence="3 4">DSM 19828</strain>
    </source>
</reference>
<comment type="caution">
    <text evidence="3">The sequence shown here is derived from an EMBL/GenBank/DDBJ whole genome shotgun (WGS) entry which is preliminary data.</text>
</comment>
<feature type="region of interest" description="Disordered" evidence="2">
    <location>
        <begin position="403"/>
        <end position="433"/>
    </location>
</feature>
<organism evidence="3 4">
    <name type="scientific">Yimella lutea</name>
    <dbReference type="NCBI Taxonomy" id="587872"/>
    <lineage>
        <taxon>Bacteria</taxon>
        <taxon>Bacillati</taxon>
        <taxon>Actinomycetota</taxon>
        <taxon>Actinomycetes</taxon>
        <taxon>Micrococcales</taxon>
        <taxon>Dermacoccaceae</taxon>
        <taxon>Yimella</taxon>
    </lineage>
</organism>
<dbReference type="Proteomes" id="UP000320806">
    <property type="component" value="Unassembled WGS sequence"/>
</dbReference>
<protein>
    <submittedName>
        <fullName evidence="3">Uncharacterized protein</fullName>
    </submittedName>
</protein>
<dbReference type="EMBL" id="VFMO01000001">
    <property type="protein sequence ID" value="TQJ14609.1"/>
    <property type="molecule type" value="Genomic_DNA"/>
</dbReference>
<dbReference type="AlphaFoldDB" id="A0A542EH18"/>
<keyword evidence="4" id="KW-1185">Reference proteome</keyword>
<feature type="region of interest" description="Disordered" evidence="2">
    <location>
        <begin position="1"/>
        <end position="51"/>
    </location>
</feature>